<dbReference type="Pfam" id="PF02365">
    <property type="entry name" value="NAM"/>
    <property type="match status" value="1"/>
</dbReference>
<comment type="subcellular location">
    <subcellularLocation>
        <location evidence="1">Nucleus</location>
    </subcellularLocation>
</comment>
<dbReference type="GO" id="GO:0003677">
    <property type="term" value="F:DNA binding"/>
    <property type="evidence" value="ECO:0007669"/>
    <property type="project" value="UniProtKB-KW"/>
</dbReference>
<name>A0A9N7MT15_STRHE</name>
<dbReference type="Gene3D" id="2.170.150.80">
    <property type="entry name" value="NAC domain"/>
    <property type="match status" value="1"/>
</dbReference>
<evidence type="ECO:0000256" key="4">
    <source>
        <dbReference type="ARBA" id="ARBA00023163"/>
    </source>
</evidence>
<keyword evidence="3" id="KW-0238">DNA-binding</keyword>
<keyword evidence="4" id="KW-0804">Transcription</keyword>
<evidence type="ECO:0000313" key="7">
    <source>
        <dbReference type="EMBL" id="CAA0813481.1"/>
    </source>
</evidence>
<gene>
    <name evidence="7" type="ORF">SHERM_14040</name>
</gene>
<evidence type="ECO:0000313" key="8">
    <source>
        <dbReference type="Proteomes" id="UP001153555"/>
    </source>
</evidence>
<comment type="caution">
    <text evidence="7">The sequence shown here is derived from an EMBL/GenBank/DDBJ whole genome shotgun (WGS) entry which is preliminary data.</text>
</comment>
<evidence type="ECO:0000256" key="2">
    <source>
        <dbReference type="ARBA" id="ARBA00023015"/>
    </source>
</evidence>
<dbReference type="InterPro" id="IPR036093">
    <property type="entry name" value="NAC_dom_sf"/>
</dbReference>
<dbReference type="InterPro" id="IPR003441">
    <property type="entry name" value="NAC-dom"/>
</dbReference>
<reference evidence="7" key="1">
    <citation type="submission" date="2019-12" db="EMBL/GenBank/DDBJ databases">
        <authorList>
            <person name="Scholes J."/>
        </authorList>
    </citation>
    <scope>NUCLEOTIDE SEQUENCE</scope>
</reference>
<accession>A0A9N7MT15</accession>
<dbReference type="Proteomes" id="UP001153555">
    <property type="component" value="Unassembled WGS sequence"/>
</dbReference>
<dbReference type="AlphaFoldDB" id="A0A9N7MT15"/>
<keyword evidence="8" id="KW-1185">Reference proteome</keyword>
<proteinExistence type="predicted"/>
<evidence type="ECO:0000256" key="1">
    <source>
        <dbReference type="ARBA" id="ARBA00004123"/>
    </source>
</evidence>
<dbReference type="FunFam" id="2.170.150.80:FF:000002">
    <property type="entry name" value="Nac domain-containing protein 86"/>
    <property type="match status" value="1"/>
</dbReference>
<evidence type="ECO:0000256" key="3">
    <source>
        <dbReference type="ARBA" id="ARBA00023125"/>
    </source>
</evidence>
<keyword evidence="2" id="KW-0805">Transcription regulation</keyword>
<dbReference type="PANTHER" id="PTHR31744">
    <property type="entry name" value="PROTEIN CUP-SHAPED COTYLEDON 2-RELATED"/>
    <property type="match status" value="1"/>
</dbReference>
<dbReference type="GO" id="GO:0005634">
    <property type="term" value="C:nucleus"/>
    <property type="evidence" value="ECO:0007669"/>
    <property type="project" value="UniProtKB-SubCell"/>
</dbReference>
<dbReference type="EMBL" id="CACSLK010011313">
    <property type="protein sequence ID" value="CAA0813481.1"/>
    <property type="molecule type" value="Genomic_DNA"/>
</dbReference>
<dbReference type="SUPFAM" id="SSF101941">
    <property type="entry name" value="NAC domain"/>
    <property type="match status" value="1"/>
</dbReference>
<dbReference type="PROSITE" id="PS51005">
    <property type="entry name" value="NAC"/>
    <property type="match status" value="1"/>
</dbReference>
<dbReference type="GO" id="GO:0006355">
    <property type="term" value="P:regulation of DNA-templated transcription"/>
    <property type="evidence" value="ECO:0007669"/>
    <property type="project" value="InterPro"/>
</dbReference>
<evidence type="ECO:0000259" key="6">
    <source>
        <dbReference type="PROSITE" id="PS51005"/>
    </source>
</evidence>
<dbReference type="PANTHER" id="PTHR31744:SF210">
    <property type="entry name" value="NAC DOMAIN-CONTAINING PROTEIN 86-LIKE"/>
    <property type="match status" value="1"/>
</dbReference>
<sequence length="384" mass="44246">MAPVSLPPGFRFHPTDEELVAYYLKRKINGRKIDLEIIPEVDLYKCEPWDLPGKSLLPSKDLEWYFFSPRDRKYPNGSRTNRATKAGYWKATGKDRIVNSQTRAVGMKKTLVFYRGRAPHGARTDWVMHEYRLDERECETPIGLQDAYALCRVFKKSLNIPKIGNHYNIASATEQSTSIDLHCDGKYENDPMNIIGSSSNDDLTWRMDENLRWIGMSDEELEKAFSDDFKTIPIENFSNIQREYQEFEENFSNKDHMDDFSSTPNFEVNEKIEISRGLLVSTRQAPNTFYHKVVPSKTVEVHINPTMMYRFPIAKGGSMGVSKNGNFSENLVAFSRNMVRSMSLKIMKFDDEVSLCGEVSNMKHYLTFALALCAIWVQIVTPFS</sequence>
<protein>
    <submittedName>
        <fullName evidence="7">NAC domain containing protein 28</fullName>
    </submittedName>
</protein>
<organism evidence="7 8">
    <name type="scientific">Striga hermonthica</name>
    <name type="common">Purple witchweed</name>
    <name type="synonym">Buchnera hermonthica</name>
    <dbReference type="NCBI Taxonomy" id="68872"/>
    <lineage>
        <taxon>Eukaryota</taxon>
        <taxon>Viridiplantae</taxon>
        <taxon>Streptophyta</taxon>
        <taxon>Embryophyta</taxon>
        <taxon>Tracheophyta</taxon>
        <taxon>Spermatophyta</taxon>
        <taxon>Magnoliopsida</taxon>
        <taxon>eudicotyledons</taxon>
        <taxon>Gunneridae</taxon>
        <taxon>Pentapetalae</taxon>
        <taxon>asterids</taxon>
        <taxon>lamiids</taxon>
        <taxon>Lamiales</taxon>
        <taxon>Orobanchaceae</taxon>
        <taxon>Buchnereae</taxon>
        <taxon>Striga</taxon>
    </lineage>
</organism>
<evidence type="ECO:0000256" key="5">
    <source>
        <dbReference type="ARBA" id="ARBA00023242"/>
    </source>
</evidence>
<keyword evidence="5" id="KW-0539">Nucleus</keyword>
<dbReference type="OrthoDB" id="1860415at2759"/>
<feature type="domain" description="NAC" evidence="6">
    <location>
        <begin position="6"/>
        <end position="156"/>
    </location>
</feature>